<evidence type="ECO:0000256" key="5">
    <source>
        <dbReference type="PIRSR" id="PIRSR017617-1"/>
    </source>
</evidence>
<dbReference type="KEGG" id="ahg:AHOG_27100"/>
<keyword evidence="4 8" id="KW-0456">Lyase</keyword>
<protein>
    <submittedName>
        <fullName evidence="8">Low specificity L-threonine aldolase</fullName>
        <ecNumber evidence="8">4.1.2.48</ecNumber>
    </submittedName>
</protein>
<feature type="region of interest" description="Disordered" evidence="6">
    <location>
        <begin position="1"/>
        <end position="41"/>
    </location>
</feature>
<dbReference type="FunFam" id="3.40.640.10:FF:000030">
    <property type="entry name" value="Low-specificity L-threonine aldolase"/>
    <property type="match status" value="1"/>
</dbReference>
<dbReference type="InterPro" id="IPR001597">
    <property type="entry name" value="ArAA_b-elim_lyase/Thr_aldolase"/>
</dbReference>
<evidence type="ECO:0000313" key="9">
    <source>
        <dbReference type="Proteomes" id="UP000204221"/>
    </source>
</evidence>
<feature type="compositionally biased region" description="Low complexity" evidence="6">
    <location>
        <begin position="1"/>
        <end position="17"/>
    </location>
</feature>
<proteinExistence type="inferred from homology"/>
<dbReference type="GO" id="GO:0006567">
    <property type="term" value="P:L-threonine catabolic process"/>
    <property type="evidence" value="ECO:0007669"/>
    <property type="project" value="TreeGrafter"/>
</dbReference>
<sequence>MYTSDSPSRPARSGSRSVDAVASEGVASGARTAVPDHRPPTANLRRNAIFAPNFRLWCDLFVTKLPPIDLRSDTVTRPDKAMRSAMADAEVGDDVLDGDPTMRALEERVAGLLGTAAALWVPTGCMGNAIALMLHLRRGDVFLAAEHSHVLHNELGTAAWLAGGMPRTLPWTDGAGRISPSDVTEAASAEGPYYSLRTTLLCLENTHNAAGGIVTPPDEHALLVSAAAAGGLRVHLDGARLWHAAIAMEVPPAALTVGVDTVQVCLSKGLGAPVGSVIAGSAEFIAEARRVRKMLGGGVRQGGVLAAAGLVALDRLDQLERDHANATFLAKGLVELGWEVDQPQTNIVLASVADVRSTLEQLASQGVLATPMAGRVRFVTHRDVTRGDLRTVLRRIAR</sequence>
<dbReference type="Gene3D" id="3.40.640.10">
    <property type="entry name" value="Type I PLP-dependent aspartate aminotransferase-like (Major domain)"/>
    <property type="match status" value="1"/>
</dbReference>
<dbReference type="Proteomes" id="UP000204221">
    <property type="component" value="Chromosome"/>
</dbReference>
<dbReference type="GO" id="GO:0008732">
    <property type="term" value="F:L-allo-threonine aldolase activity"/>
    <property type="evidence" value="ECO:0007669"/>
    <property type="project" value="TreeGrafter"/>
</dbReference>
<dbReference type="SUPFAM" id="SSF53383">
    <property type="entry name" value="PLP-dependent transferases"/>
    <property type="match status" value="1"/>
</dbReference>
<dbReference type="OrthoDB" id="9774495at2"/>
<dbReference type="PIRSF" id="PIRSF017617">
    <property type="entry name" value="Thr_aldolase"/>
    <property type="match status" value="1"/>
</dbReference>
<dbReference type="EC" id="4.1.2.48" evidence="8"/>
<evidence type="ECO:0000256" key="3">
    <source>
        <dbReference type="ARBA" id="ARBA00022898"/>
    </source>
</evidence>
<name>A0A221WAC6_9PSEU</name>
<dbReference type="GO" id="GO:0006545">
    <property type="term" value="P:glycine biosynthetic process"/>
    <property type="evidence" value="ECO:0007669"/>
    <property type="project" value="TreeGrafter"/>
</dbReference>
<organism evidence="8 9">
    <name type="scientific">Actinoalloteichus hoggarensis</name>
    <dbReference type="NCBI Taxonomy" id="1470176"/>
    <lineage>
        <taxon>Bacteria</taxon>
        <taxon>Bacillati</taxon>
        <taxon>Actinomycetota</taxon>
        <taxon>Actinomycetes</taxon>
        <taxon>Pseudonocardiales</taxon>
        <taxon>Pseudonocardiaceae</taxon>
        <taxon>Actinoalloteichus</taxon>
    </lineage>
</organism>
<dbReference type="AlphaFoldDB" id="A0A221WAC6"/>
<keyword evidence="9" id="KW-1185">Reference proteome</keyword>
<dbReference type="InterPro" id="IPR023603">
    <property type="entry name" value="Low_specificity_L-TA-like"/>
</dbReference>
<keyword evidence="3" id="KW-0663">Pyridoxal phosphate</keyword>
<dbReference type="Pfam" id="PF01212">
    <property type="entry name" value="Beta_elim_lyase"/>
    <property type="match status" value="1"/>
</dbReference>
<comment type="similarity">
    <text evidence="2">Belongs to the threonine aldolase family.</text>
</comment>
<evidence type="ECO:0000256" key="6">
    <source>
        <dbReference type="SAM" id="MobiDB-lite"/>
    </source>
</evidence>
<evidence type="ECO:0000259" key="7">
    <source>
        <dbReference type="Pfam" id="PF01212"/>
    </source>
</evidence>
<dbReference type="GO" id="GO:0005829">
    <property type="term" value="C:cytosol"/>
    <property type="evidence" value="ECO:0007669"/>
    <property type="project" value="TreeGrafter"/>
</dbReference>
<dbReference type="EMBL" id="CP022521">
    <property type="protein sequence ID" value="ASO23018.1"/>
    <property type="molecule type" value="Genomic_DNA"/>
</dbReference>
<dbReference type="PANTHER" id="PTHR48097:SF9">
    <property type="entry name" value="L-THREONINE ALDOLASE"/>
    <property type="match status" value="1"/>
</dbReference>
<accession>A0A221WAC6</accession>
<dbReference type="InterPro" id="IPR015424">
    <property type="entry name" value="PyrdxlP-dep_Trfase"/>
</dbReference>
<evidence type="ECO:0000256" key="1">
    <source>
        <dbReference type="ARBA" id="ARBA00001933"/>
    </source>
</evidence>
<comment type="cofactor">
    <cofactor evidence="1">
        <name>pyridoxal 5'-phosphate</name>
        <dbReference type="ChEBI" id="CHEBI:597326"/>
    </cofactor>
</comment>
<dbReference type="InterPro" id="IPR015421">
    <property type="entry name" value="PyrdxlP-dep_Trfase_major"/>
</dbReference>
<feature type="modified residue" description="N6-(pyridoxal phosphate)lysine" evidence="5">
    <location>
        <position position="268"/>
    </location>
</feature>
<reference evidence="8 9" key="1">
    <citation type="submission" date="2017-07" db="EMBL/GenBank/DDBJ databases">
        <title>Complete genome sequence of Actinoalloteichus hoggarensis DSM 45943, type strain of Actinoalloteichus hoggarensis.</title>
        <authorList>
            <person name="Ruckert C."/>
            <person name="Nouioui I."/>
            <person name="Willmese J."/>
            <person name="van Wezel G."/>
            <person name="Klenk H.-P."/>
            <person name="Kalinowski J."/>
            <person name="Zotchev S.B."/>
        </authorList>
    </citation>
    <scope>NUCLEOTIDE SEQUENCE [LARGE SCALE GENOMIC DNA]</scope>
    <source>
        <strain evidence="8 9">DSM 45943</strain>
    </source>
</reference>
<gene>
    <name evidence="8" type="primary">ltaE</name>
    <name evidence="8" type="ORF">AHOG_27100</name>
</gene>
<dbReference type="NCBIfam" id="NF041359">
    <property type="entry name" value="GntG_guanitoxin"/>
    <property type="match status" value="1"/>
</dbReference>
<feature type="domain" description="Aromatic amino acid beta-eliminating lyase/threonine aldolase" evidence="7">
    <location>
        <begin position="69"/>
        <end position="353"/>
    </location>
</feature>
<dbReference type="PANTHER" id="PTHR48097">
    <property type="entry name" value="L-THREONINE ALDOLASE-RELATED"/>
    <property type="match status" value="1"/>
</dbReference>
<dbReference type="InterPro" id="IPR015422">
    <property type="entry name" value="PyrdxlP-dep_Trfase_small"/>
</dbReference>
<dbReference type="Gene3D" id="3.90.1150.10">
    <property type="entry name" value="Aspartate Aminotransferase, domain 1"/>
    <property type="match status" value="1"/>
</dbReference>
<evidence type="ECO:0000256" key="2">
    <source>
        <dbReference type="ARBA" id="ARBA00006966"/>
    </source>
</evidence>
<evidence type="ECO:0000313" key="8">
    <source>
        <dbReference type="EMBL" id="ASO23018.1"/>
    </source>
</evidence>
<evidence type="ECO:0000256" key="4">
    <source>
        <dbReference type="ARBA" id="ARBA00023239"/>
    </source>
</evidence>